<evidence type="ECO:0000313" key="4">
    <source>
        <dbReference type="Proteomes" id="UP000323000"/>
    </source>
</evidence>
<dbReference type="Gene3D" id="3.80.10.10">
    <property type="entry name" value="Ribonuclease Inhibitor"/>
    <property type="match status" value="1"/>
</dbReference>
<reference evidence="4" key="1">
    <citation type="journal article" date="2019" name="Gigascience">
        <title>De novo genome assembly of the endangered Acer yangbiense, a plant species with extremely small populations endemic to Yunnan Province, China.</title>
        <authorList>
            <person name="Yang J."/>
            <person name="Wariss H.M."/>
            <person name="Tao L."/>
            <person name="Zhang R."/>
            <person name="Yun Q."/>
            <person name="Hollingsworth P."/>
            <person name="Dao Z."/>
            <person name="Luo G."/>
            <person name="Guo H."/>
            <person name="Ma Y."/>
            <person name="Sun W."/>
        </authorList>
    </citation>
    <scope>NUCLEOTIDE SEQUENCE [LARGE SCALE GENOMIC DNA]</scope>
    <source>
        <strain evidence="4">cv. Malutang</strain>
    </source>
</reference>
<feature type="domain" description="F-box/LRR-repeat protein 15/At3g58940/PEG3-like LRR" evidence="2">
    <location>
        <begin position="64"/>
        <end position="173"/>
    </location>
</feature>
<accession>A0A5C7GQC3</accession>
<dbReference type="InterPro" id="IPR055357">
    <property type="entry name" value="LRR_At1g61320_AtMIF1"/>
</dbReference>
<comment type="caution">
    <text evidence="3">The sequence shown here is derived from an EMBL/GenBank/DDBJ whole genome shotgun (WGS) entry which is preliminary data.</text>
</comment>
<gene>
    <name evidence="3" type="ORF">EZV62_026054</name>
</gene>
<dbReference type="Pfam" id="PF24758">
    <property type="entry name" value="LRR_At5g56370"/>
    <property type="match status" value="1"/>
</dbReference>
<dbReference type="InterPro" id="IPR053772">
    <property type="entry name" value="At1g61320/At1g61330-like"/>
</dbReference>
<dbReference type="AlphaFoldDB" id="A0A5C7GQC3"/>
<dbReference type="Proteomes" id="UP000323000">
    <property type="component" value="Chromosome 13"/>
</dbReference>
<dbReference type="OrthoDB" id="10384128at2759"/>
<sequence length="477" mass="54423">MSIPNFLSIHIGKFRLGVIKGGIGIRRFDKPRKNKQPPLGFDTQATRPAKHRCKEDSSLFFLLMGLKDLLFTARASGLDRHRSYNLPQIHFLSNAIEDLELQCYKLELPRSCVKLSSLRKLSLRDVYMDDHTVKNLVCGCPLIEYLEFASCHLCEGFKSLELFGPITLNKIKIVRCQGVERLDINALNVRFLEIHGSFISCKVNIVFCKNLTHLKLSGIDIKDEWFYTQISKLSVLEVLNVSSSNGLKNVKISNPCLKELFIVSWWDLVELNIDTPKLHSLYYVGNMIFLSANALALLEISLSFTSKNVETQRFIELLANFHHFSEVLNLHINMSEMNVMVPSEVRETIPSPLSNLEVLNFVSYRTRPTVFKIAKVVDSLLWFAPHTKTISVDKDECSFEFTYKKQLIYEGEVVSCCKSLPISCWHHCMEAVKVVFKEGSNKIKYTLNGAGIWDKIVALCEVWQLRKSAGFGLFLVV</sequence>
<keyword evidence="4" id="KW-1185">Reference proteome</keyword>
<organism evidence="3 4">
    <name type="scientific">Acer yangbiense</name>
    <dbReference type="NCBI Taxonomy" id="1000413"/>
    <lineage>
        <taxon>Eukaryota</taxon>
        <taxon>Viridiplantae</taxon>
        <taxon>Streptophyta</taxon>
        <taxon>Embryophyta</taxon>
        <taxon>Tracheophyta</taxon>
        <taxon>Spermatophyta</taxon>
        <taxon>Magnoliopsida</taxon>
        <taxon>eudicotyledons</taxon>
        <taxon>Gunneridae</taxon>
        <taxon>Pentapetalae</taxon>
        <taxon>rosids</taxon>
        <taxon>malvids</taxon>
        <taxon>Sapindales</taxon>
        <taxon>Sapindaceae</taxon>
        <taxon>Hippocastanoideae</taxon>
        <taxon>Acereae</taxon>
        <taxon>Acer</taxon>
    </lineage>
</organism>
<evidence type="ECO:0008006" key="5">
    <source>
        <dbReference type="Google" id="ProtNLM"/>
    </source>
</evidence>
<evidence type="ECO:0000313" key="3">
    <source>
        <dbReference type="EMBL" id="TXG46760.1"/>
    </source>
</evidence>
<dbReference type="PANTHER" id="PTHR34145">
    <property type="entry name" value="OS02G0105600 PROTEIN"/>
    <property type="match status" value="1"/>
</dbReference>
<dbReference type="InterPro" id="IPR032675">
    <property type="entry name" value="LRR_dom_sf"/>
</dbReference>
<dbReference type="InterPro" id="IPR055411">
    <property type="entry name" value="LRR_FXL15/At3g58940/PEG3-like"/>
</dbReference>
<dbReference type="SUPFAM" id="SSF52047">
    <property type="entry name" value="RNI-like"/>
    <property type="match status" value="1"/>
</dbReference>
<dbReference type="PANTHER" id="PTHR34145:SF51">
    <property type="entry name" value="FBD DOMAIN-CONTAINING PROTEIN"/>
    <property type="match status" value="1"/>
</dbReference>
<evidence type="ECO:0000259" key="2">
    <source>
        <dbReference type="Pfam" id="PF24758"/>
    </source>
</evidence>
<dbReference type="EMBL" id="VAHF01000013">
    <property type="protein sequence ID" value="TXG46760.1"/>
    <property type="molecule type" value="Genomic_DNA"/>
</dbReference>
<protein>
    <recommendedName>
        <fullName evidence="5">FBD domain-containing protein</fullName>
    </recommendedName>
</protein>
<feature type="domain" description="At1g61320/AtMIF1 LRR" evidence="1">
    <location>
        <begin position="189"/>
        <end position="309"/>
    </location>
</feature>
<dbReference type="Pfam" id="PF23622">
    <property type="entry name" value="LRR_At1g61320_AtMIF1"/>
    <property type="match status" value="1"/>
</dbReference>
<evidence type="ECO:0000259" key="1">
    <source>
        <dbReference type="Pfam" id="PF23622"/>
    </source>
</evidence>
<proteinExistence type="predicted"/>
<name>A0A5C7GQC3_9ROSI</name>